<evidence type="ECO:0000256" key="3">
    <source>
        <dbReference type="ARBA" id="ARBA00022989"/>
    </source>
</evidence>
<evidence type="ECO:0000313" key="8">
    <source>
        <dbReference type="Proteomes" id="UP000663828"/>
    </source>
</evidence>
<dbReference type="InterPro" id="IPR017452">
    <property type="entry name" value="GPCR_Rhodpsn_7TM"/>
</dbReference>
<organism evidence="7 8">
    <name type="scientific">Adineta ricciae</name>
    <name type="common">Rotifer</name>
    <dbReference type="NCBI Taxonomy" id="249248"/>
    <lineage>
        <taxon>Eukaryota</taxon>
        <taxon>Metazoa</taxon>
        <taxon>Spiralia</taxon>
        <taxon>Gnathifera</taxon>
        <taxon>Rotifera</taxon>
        <taxon>Eurotatoria</taxon>
        <taxon>Bdelloidea</taxon>
        <taxon>Adinetida</taxon>
        <taxon>Adinetidae</taxon>
        <taxon>Adineta</taxon>
    </lineage>
</organism>
<evidence type="ECO:0000259" key="6">
    <source>
        <dbReference type="PROSITE" id="PS50262"/>
    </source>
</evidence>
<dbReference type="CDD" id="cd00637">
    <property type="entry name" value="7tm_classA_rhodopsin-like"/>
    <property type="match status" value="1"/>
</dbReference>
<evidence type="ECO:0000256" key="5">
    <source>
        <dbReference type="SAM" id="Phobius"/>
    </source>
</evidence>
<reference evidence="7" key="1">
    <citation type="submission" date="2021-02" db="EMBL/GenBank/DDBJ databases">
        <authorList>
            <person name="Nowell W R."/>
        </authorList>
    </citation>
    <scope>NUCLEOTIDE SEQUENCE</scope>
</reference>
<dbReference type="Proteomes" id="UP000663828">
    <property type="component" value="Unassembled WGS sequence"/>
</dbReference>
<gene>
    <name evidence="7" type="ORF">XAT740_LOCUS55252</name>
</gene>
<dbReference type="SUPFAM" id="SSF81321">
    <property type="entry name" value="Family A G protein-coupled receptor-like"/>
    <property type="match status" value="1"/>
</dbReference>
<name>A0A816EZ09_ADIRI</name>
<proteinExistence type="predicted"/>
<feature type="transmembrane region" description="Helical" evidence="5">
    <location>
        <begin position="21"/>
        <end position="47"/>
    </location>
</feature>
<keyword evidence="4 5" id="KW-0472">Membrane</keyword>
<dbReference type="GO" id="GO:0016020">
    <property type="term" value="C:membrane"/>
    <property type="evidence" value="ECO:0007669"/>
    <property type="project" value="UniProtKB-SubCell"/>
</dbReference>
<evidence type="ECO:0000313" key="7">
    <source>
        <dbReference type="EMBL" id="CAF1652443.1"/>
    </source>
</evidence>
<feature type="transmembrane region" description="Helical" evidence="5">
    <location>
        <begin position="53"/>
        <end position="76"/>
    </location>
</feature>
<dbReference type="Gene3D" id="1.20.1070.10">
    <property type="entry name" value="Rhodopsin 7-helix transmembrane proteins"/>
    <property type="match status" value="1"/>
</dbReference>
<evidence type="ECO:0000256" key="2">
    <source>
        <dbReference type="ARBA" id="ARBA00022692"/>
    </source>
</evidence>
<comment type="caution">
    <text evidence="7">The sequence shown here is derived from an EMBL/GenBank/DDBJ whole genome shotgun (WGS) entry which is preliminary data.</text>
</comment>
<evidence type="ECO:0000256" key="4">
    <source>
        <dbReference type="ARBA" id="ARBA00023136"/>
    </source>
</evidence>
<feature type="domain" description="G-protein coupled receptors family 1 profile" evidence="6">
    <location>
        <begin position="33"/>
        <end position="252"/>
    </location>
</feature>
<keyword evidence="8" id="KW-1185">Reference proteome</keyword>
<dbReference type="EMBL" id="CAJNOR010010268">
    <property type="protein sequence ID" value="CAF1652443.1"/>
    <property type="molecule type" value="Genomic_DNA"/>
</dbReference>
<feature type="transmembrane region" description="Helical" evidence="5">
    <location>
        <begin position="97"/>
        <end position="120"/>
    </location>
</feature>
<feature type="transmembrane region" description="Helical" evidence="5">
    <location>
        <begin position="140"/>
        <end position="161"/>
    </location>
</feature>
<keyword evidence="2 5" id="KW-0812">Transmembrane</keyword>
<dbReference type="PROSITE" id="PS50262">
    <property type="entry name" value="G_PROTEIN_RECEP_F1_2"/>
    <property type="match status" value="1"/>
</dbReference>
<sequence length="252" mass="28448">MSSDAETASYILSLGDQLYKTFGFFIIVICTIGNLCNCFVFLFISPLNKHPNALFLVGAAIGSLLFINVGLWTNMIRIFTGFDLVNRLLFFCKITTWLTYAGGCFSFMCYCFAGLCQFVILSPNPNWQRLLTRTRAKSIIISTATIYILIFSPLLISNTIYEITPTISVCKGSIRIINLYTSYCAIVGYYFLPALLTLVLFGLTWYNFQQFLRRQLSIEGVVTRMMLIQMSSILLSGIPTGIFVCYMLMTQS</sequence>
<keyword evidence="3 5" id="KW-1133">Transmembrane helix</keyword>
<feature type="transmembrane region" description="Helical" evidence="5">
    <location>
        <begin position="226"/>
        <end position="249"/>
    </location>
</feature>
<evidence type="ECO:0000256" key="1">
    <source>
        <dbReference type="ARBA" id="ARBA00004370"/>
    </source>
</evidence>
<feature type="transmembrane region" description="Helical" evidence="5">
    <location>
        <begin position="182"/>
        <end position="206"/>
    </location>
</feature>
<feature type="non-terminal residue" evidence="7">
    <location>
        <position position="252"/>
    </location>
</feature>
<comment type="subcellular location">
    <subcellularLocation>
        <location evidence="1">Membrane</location>
    </subcellularLocation>
</comment>
<dbReference type="AlphaFoldDB" id="A0A816EZ09"/>
<protein>
    <recommendedName>
        <fullName evidence="6">G-protein coupled receptors family 1 profile domain-containing protein</fullName>
    </recommendedName>
</protein>
<accession>A0A816EZ09</accession>